<comment type="subcellular location">
    <subcellularLocation>
        <location evidence="1">Membrane</location>
        <topology evidence="1">Multi-pass membrane protein</topology>
    </subcellularLocation>
</comment>
<dbReference type="PANTHER" id="PTHR31566">
    <property type="entry name" value="CYTOCHROME C BIOGENESIS PROTEIN CCS1, CHLOROPLASTIC"/>
    <property type="match status" value="1"/>
</dbReference>
<feature type="transmembrane region" description="Helical" evidence="6">
    <location>
        <begin position="217"/>
        <end position="235"/>
    </location>
</feature>
<evidence type="ECO:0000256" key="5">
    <source>
        <dbReference type="ARBA" id="ARBA00023136"/>
    </source>
</evidence>
<dbReference type="PANTHER" id="PTHR31566:SF0">
    <property type="entry name" value="CYTOCHROME C BIOGENESIS PROTEIN CCS1, CHLOROPLASTIC"/>
    <property type="match status" value="1"/>
</dbReference>
<keyword evidence="5 6" id="KW-0472">Membrane</keyword>
<dbReference type="EMBL" id="BMFT01000001">
    <property type="protein sequence ID" value="GGH24728.1"/>
    <property type="molecule type" value="Genomic_DNA"/>
</dbReference>
<keyword evidence="9" id="KW-1185">Reference proteome</keyword>
<keyword evidence="2 6" id="KW-0812">Transmembrane</keyword>
<gene>
    <name evidence="8" type="primary">resB</name>
    <name evidence="8" type="ORF">GCM10008013_24650</name>
</gene>
<proteinExistence type="predicted"/>
<evidence type="ECO:0000256" key="4">
    <source>
        <dbReference type="ARBA" id="ARBA00022989"/>
    </source>
</evidence>
<evidence type="ECO:0000313" key="8">
    <source>
        <dbReference type="EMBL" id="GGH24728.1"/>
    </source>
</evidence>
<feature type="transmembrane region" description="Helical" evidence="6">
    <location>
        <begin position="124"/>
        <end position="146"/>
    </location>
</feature>
<protein>
    <submittedName>
        <fullName evidence="8">Cytochrome c biogenesis protein</fullName>
    </submittedName>
</protein>
<feature type="transmembrane region" description="Helical" evidence="6">
    <location>
        <begin position="68"/>
        <end position="86"/>
    </location>
</feature>
<dbReference type="Pfam" id="PF05140">
    <property type="entry name" value="ResB"/>
    <property type="match status" value="1"/>
</dbReference>
<feature type="domain" description="ResB-like" evidence="7">
    <location>
        <begin position="66"/>
        <end position="533"/>
    </location>
</feature>
<comment type="caution">
    <text evidence="8">The sequence shown here is derived from an EMBL/GenBank/DDBJ whole genome shotgun (WGS) entry which is preliminary data.</text>
</comment>
<keyword evidence="4 6" id="KW-1133">Transmembrane helix</keyword>
<dbReference type="InterPro" id="IPR023494">
    <property type="entry name" value="Cyt_c_bgen_Ccs1/CcsB/ResB"/>
</dbReference>
<dbReference type="InterPro" id="IPR007816">
    <property type="entry name" value="ResB-like_domain"/>
</dbReference>
<evidence type="ECO:0000313" key="9">
    <source>
        <dbReference type="Proteomes" id="UP000659344"/>
    </source>
</evidence>
<name>A0ABQ1YGP3_9BACL</name>
<evidence type="ECO:0000259" key="7">
    <source>
        <dbReference type="Pfam" id="PF05140"/>
    </source>
</evidence>
<dbReference type="RefSeq" id="WP_188539089.1">
    <property type="nucleotide sequence ID" value="NZ_BMFT01000001.1"/>
</dbReference>
<feature type="transmembrane region" description="Helical" evidence="6">
    <location>
        <begin position="484"/>
        <end position="502"/>
    </location>
</feature>
<accession>A0ABQ1YGP3</accession>
<dbReference type="Proteomes" id="UP000659344">
    <property type="component" value="Unassembled WGS sequence"/>
</dbReference>
<organism evidence="8 9">
    <name type="scientific">Paenibacillus segetis</name>
    <dbReference type="NCBI Taxonomy" id="1325360"/>
    <lineage>
        <taxon>Bacteria</taxon>
        <taxon>Bacillati</taxon>
        <taxon>Bacillota</taxon>
        <taxon>Bacilli</taxon>
        <taxon>Bacillales</taxon>
        <taxon>Paenibacillaceae</taxon>
        <taxon>Paenibacillus</taxon>
    </lineage>
</organism>
<sequence>MIENTKCECGHQNPVGTVLCEACGKPLFELDESSEVLEMRYDGAARRSQRANPNVIDRIWNFFSSVKVAIYLIILTLIGASLGTIFQQESNFVQVDASKYYKDNYGTIGDIYYKLGLSHTYESWWFITLLVMIGASLIICSLDRVLPLYKALSKQKIRKHKQFLTRQKLVYQGPIAEDPLVWVQQSSILLKKKGYRVHIDGDALLAEKQRFSRWGPYVIHIGLIIFLLAVLFRGLPGLHLDKHYWFPEGEITRIPDTSFYLKNEKFTVEYYSEDEMSADFRGTGKVVPKLFETKAVLYQCTADCDDPSKTPVLKEVKRHAIQVNKPLSYKGLSAYQFDFDLTPKLRSVQPVLVNKQTGEQFGKFKLDMTNPQREFKLGPYTLELVNKYMDFSLNDQGQPISKSASPNAPAFLFTIKGPDLPTEGSQYIYFPKQIDKERFQQDAINEKLGGLQNKLELDVLAMEDVDFISSSSFLNIRVDRAMPFVWLGLGIVMLGLILGFYWQHRRIWLRVDDQVLTLGGHTTKNWFGMRREVSAFLQVMGVEVDEKSLDNGGNRP</sequence>
<reference evidence="9" key="1">
    <citation type="journal article" date="2019" name="Int. J. Syst. Evol. Microbiol.">
        <title>The Global Catalogue of Microorganisms (GCM) 10K type strain sequencing project: providing services to taxonomists for standard genome sequencing and annotation.</title>
        <authorList>
            <consortium name="The Broad Institute Genomics Platform"/>
            <consortium name="The Broad Institute Genome Sequencing Center for Infectious Disease"/>
            <person name="Wu L."/>
            <person name="Ma J."/>
        </authorList>
    </citation>
    <scope>NUCLEOTIDE SEQUENCE [LARGE SCALE GENOMIC DNA]</scope>
    <source>
        <strain evidence="9">CGMCC 1.12769</strain>
    </source>
</reference>
<evidence type="ECO:0000256" key="2">
    <source>
        <dbReference type="ARBA" id="ARBA00022692"/>
    </source>
</evidence>
<evidence type="ECO:0000256" key="1">
    <source>
        <dbReference type="ARBA" id="ARBA00004141"/>
    </source>
</evidence>
<evidence type="ECO:0000256" key="3">
    <source>
        <dbReference type="ARBA" id="ARBA00022748"/>
    </source>
</evidence>
<evidence type="ECO:0000256" key="6">
    <source>
        <dbReference type="SAM" id="Phobius"/>
    </source>
</evidence>
<keyword evidence="3" id="KW-0201">Cytochrome c-type biogenesis</keyword>